<dbReference type="RefSeq" id="WP_044631724.1">
    <property type="nucleotide sequence ID" value="NZ_JTDW01000003.1"/>
</dbReference>
<dbReference type="EMBL" id="JTDW01000003">
    <property type="protein sequence ID" value="KJD36411.1"/>
    <property type="molecule type" value="Genomic_DNA"/>
</dbReference>
<comment type="caution">
    <text evidence="1">The sequence shown here is derived from an EMBL/GenBank/DDBJ whole genome shotgun (WGS) entry which is preliminary data.</text>
</comment>
<sequence>MKTQELLNVLNQNKNKNLLFEYAPNLLVGANYHITEVKHVTIESVDCGAQTDAWKETVIQLWESPSELGKTEYMTVLKALGILNKVGKLKSYEANAEVKFEYSNANFHTAQLFVNDFEIRNNNIIFKLAVEKTDCKAKGICGVPEEAPVLENSSSEPCCSPDGNCC</sequence>
<gene>
    <name evidence="1" type="ORF">PW52_04390</name>
</gene>
<proteinExistence type="predicted"/>
<dbReference type="InterPro" id="IPR045534">
    <property type="entry name" value="DUF6428"/>
</dbReference>
<dbReference type="PATRIC" id="fig|1435349.4.peg.1794"/>
<dbReference type="Proteomes" id="UP000032578">
    <property type="component" value="Unassembled WGS sequence"/>
</dbReference>
<reference evidence="1 2" key="1">
    <citation type="submission" date="2014-11" db="EMBL/GenBank/DDBJ databases">
        <title>Tamlana sedimentorum sp. nov., isolated from shallow sand sediments of the Sea of Japan.</title>
        <authorList>
            <person name="Romanenko L.A."/>
        </authorList>
    </citation>
    <scope>NUCLEOTIDE SEQUENCE [LARGE SCALE GENOMIC DNA]</scope>
    <source>
        <strain evidence="1 2">JCM 19808</strain>
    </source>
</reference>
<dbReference type="AlphaFoldDB" id="A0A0D7WBB9"/>
<protein>
    <submittedName>
        <fullName evidence="1">Uncharacterized protein</fullName>
    </submittedName>
</protein>
<dbReference type="Pfam" id="PF20001">
    <property type="entry name" value="DUF6428"/>
    <property type="match status" value="1"/>
</dbReference>
<name>A0A0D7WBB9_9FLAO</name>
<evidence type="ECO:0000313" key="2">
    <source>
        <dbReference type="Proteomes" id="UP000032578"/>
    </source>
</evidence>
<accession>A0A0D7WBB9</accession>
<organism evidence="1 2">
    <name type="scientific">Neotamlana sedimentorum</name>
    <dbReference type="NCBI Taxonomy" id="1435349"/>
    <lineage>
        <taxon>Bacteria</taxon>
        <taxon>Pseudomonadati</taxon>
        <taxon>Bacteroidota</taxon>
        <taxon>Flavobacteriia</taxon>
        <taxon>Flavobacteriales</taxon>
        <taxon>Flavobacteriaceae</taxon>
        <taxon>Neotamlana</taxon>
    </lineage>
</organism>
<dbReference type="OrthoDB" id="66316at2"/>
<evidence type="ECO:0000313" key="1">
    <source>
        <dbReference type="EMBL" id="KJD36411.1"/>
    </source>
</evidence>
<dbReference type="STRING" id="1435349.PW52_04390"/>
<keyword evidence="2" id="KW-1185">Reference proteome</keyword>